<dbReference type="Proteomes" id="UP000642094">
    <property type="component" value="Unassembled WGS sequence"/>
</dbReference>
<dbReference type="PANTHER" id="PTHR32347:SF27">
    <property type="entry name" value="RND EFFLUX PUMP MEMBRANE FUSION PROTEIN BARREL-SANDWICH DOMAIN-CONTAINING PROTEIN"/>
    <property type="match status" value="1"/>
</dbReference>
<proteinExistence type="predicted"/>
<comment type="subcellular location">
    <subcellularLocation>
        <location evidence="1">Cell envelope</location>
    </subcellularLocation>
</comment>
<dbReference type="EMBL" id="JACJQB010000041">
    <property type="protein sequence ID" value="MBD2189530.1"/>
    <property type="molecule type" value="Genomic_DNA"/>
</dbReference>
<evidence type="ECO:0000256" key="3">
    <source>
        <dbReference type="SAM" id="Coils"/>
    </source>
</evidence>
<evidence type="ECO:0000256" key="2">
    <source>
        <dbReference type="ARBA" id="ARBA00023054"/>
    </source>
</evidence>
<gene>
    <name evidence="5" type="ORF">H6F41_15455</name>
</gene>
<evidence type="ECO:0000313" key="6">
    <source>
        <dbReference type="Proteomes" id="UP000642094"/>
    </source>
</evidence>
<dbReference type="InterPro" id="IPR014315">
    <property type="entry name" value="ABC_heterocyst_DevB"/>
</dbReference>
<reference evidence="5 6" key="1">
    <citation type="journal article" date="2020" name="ISME J.">
        <title>Comparative genomics reveals insights into cyanobacterial evolution and habitat adaptation.</title>
        <authorList>
            <person name="Chen M.Y."/>
            <person name="Teng W.K."/>
            <person name="Zhao L."/>
            <person name="Hu C.X."/>
            <person name="Zhou Y.K."/>
            <person name="Han B.P."/>
            <person name="Song L.R."/>
            <person name="Shu W.S."/>
        </authorList>
    </citation>
    <scope>NUCLEOTIDE SEQUENCE [LARGE SCALE GENOMIC DNA]</scope>
    <source>
        <strain evidence="5 6">FACHB-723</strain>
    </source>
</reference>
<feature type="transmembrane region" description="Helical" evidence="4">
    <location>
        <begin position="12"/>
        <end position="31"/>
    </location>
</feature>
<dbReference type="PRINTS" id="PR01490">
    <property type="entry name" value="RTXTOXIND"/>
</dbReference>
<dbReference type="SUPFAM" id="SSF111369">
    <property type="entry name" value="HlyD-like secretion proteins"/>
    <property type="match status" value="1"/>
</dbReference>
<accession>A0ABR8A166</accession>
<keyword evidence="4" id="KW-1133">Transmembrane helix</keyword>
<keyword evidence="4" id="KW-0812">Transmembrane</keyword>
<evidence type="ECO:0000313" key="5">
    <source>
        <dbReference type="EMBL" id="MBD2189530.1"/>
    </source>
</evidence>
<dbReference type="Gene3D" id="2.40.50.100">
    <property type="match status" value="1"/>
</dbReference>
<dbReference type="NCBIfam" id="TIGR02971">
    <property type="entry name" value="heterocyst_DevB"/>
    <property type="match status" value="1"/>
</dbReference>
<dbReference type="Gene3D" id="2.40.30.170">
    <property type="match status" value="1"/>
</dbReference>
<protein>
    <submittedName>
        <fullName evidence="5">Biotin/lipoyl-binding protein</fullName>
    </submittedName>
</protein>
<name>A0ABR8A166_9CYAN</name>
<evidence type="ECO:0000256" key="1">
    <source>
        <dbReference type="ARBA" id="ARBA00004196"/>
    </source>
</evidence>
<dbReference type="RefSeq" id="WP_190404354.1">
    <property type="nucleotide sequence ID" value="NZ_JACJQB010000041.1"/>
</dbReference>
<sequence length="391" mass="42251">MQIANAPKIPKKFIIVVPLILLGTFGTFTLWRSLSPSSQAQPTENVAPKVKTVTALGYLEPQGKVIKLAAPSSSIGGNSRVEKLLVKQGDQVKAGQVIAILDSRDRLEASLLEAEEQVNVALANLEVVKSGAKRGEINSQQAAIARIAAQREGDIQAQRAAIARLQMEVQNAQTESQRYEILYKEGATNASLRDSKRLALAVAQRNLQEAEAVINRIQTTRSPELNEAQSTLDRISEVRAVDVMASQAQVDRAIASLQQAKAQLDLAYVRTPQAGVVLEVNTRAGELVSSNGIVEIGKTDQMLAVLEVFEGDIVKVEKGKTVKLFGDSLPKALTGEVVEIGERVQRQNVVNSDTTANIDARVVEVRVKLDPDSASQVRSLTNLQVTGEIQL</sequence>
<comment type="caution">
    <text evidence="5">The sequence shown here is derived from an EMBL/GenBank/DDBJ whole genome shotgun (WGS) entry which is preliminary data.</text>
</comment>
<feature type="coiled-coil region" evidence="3">
    <location>
        <begin position="155"/>
        <end position="263"/>
    </location>
</feature>
<organism evidence="5 6">
    <name type="scientific">Pseudanabaena mucicola FACHB-723</name>
    <dbReference type="NCBI Taxonomy" id="2692860"/>
    <lineage>
        <taxon>Bacteria</taxon>
        <taxon>Bacillati</taxon>
        <taxon>Cyanobacteriota</taxon>
        <taxon>Cyanophyceae</taxon>
        <taxon>Pseudanabaenales</taxon>
        <taxon>Pseudanabaenaceae</taxon>
        <taxon>Pseudanabaena</taxon>
    </lineage>
</organism>
<keyword evidence="6" id="KW-1185">Reference proteome</keyword>
<evidence type="ECO:0000256" key="4">
    <source>
        <dbReference type="SAM" id="Phobius"/>
    </source>
</evidence>
<dbReference type="PANTHER" id="PTHR32347">
    <property type="entry name" value="EFFLUX SYSTEM COMPONENT YKNX-RELATED"/>
    <property type="match status" value="1"/>
</dbReference>
<keyword evidence="4" id="KW-0472">Membrane</keyword>
<dbReference type="InterPro" id="IPR050465">
    <property type="entry name" value="UPF0194_transport"/>
</dbReference>
<keyword evidence="2 3" id="KW-0175">Coiled coil</keyword>